<name>A0AA39I8P7_9BILA</name>
<organism evidence="2 3">
    <name type="scientific">Steinernema hermaphroditum</name>
    <dbReference type="NCBI Taxonomy" id="289476"/>
    <lineage>
        <taxon>Eukaryota</taxon>
        <taxon>Metazoa</taxon>
        <taxon>Ecdysozoa</taxon>
        <taxon>Nematoda</taxon>
        <taxon>Chromadorea</taxon>
        <taxon>Rhabditida</taxon>
        <taxon>Tylenchina</taxon>
        <taxon>Panagrolaimomorpha</taxon>
        <taxon>Strongyloidoidea</taxon>
        <taxon>Steinernematidae</taxon>
        <taxon>Steinernema</taxon>
    </lineage>
</organism>
<sequence length="286" mass="30901">MFGRDPLFALDHILNAKTSEDTSTFRKELTLAIRNAWDVAKEHSEAEPAPEVHGSLTPNLSSSPNGNSPAPQRPWFNSQSGPGGRGGRVPNGRGRETRPGAPNRAASTRPVFNSTTTEARSGYGTYVVAKTYERFCQAVAANLGASPLIVSLAYVKVSRECRIAAATPVVKEAAEDSVLSKEYIDDERDVNDGPKNRDRPERVEADLPLDVTGTEQKLTSDDESMTTEDVQSLGALTLEEAKATTDHARAPIQLHVQPSAMHTGQEQVISIFQDSALLTTFLGSSR</sequence>
<dbReference type="EMBL" id="JAUCMV010000002">
    <property type="protein sequence ID" value="KAK0419872.1"/>
    <property type="molecule type" value="Genomic_DNA"/>
</dbReference>
<dbReference type="AlphaFoldDB" id="A0AA39I8P7"/>
<keyword evidence="3" id="KW-1185">Reference proteome</keyword>
<proteinExistence type="predicted"/>
<evidence type="ECO:0000256" key="1">
    <source>
        <dbReference type="SAM" id="MobiDB-lite"/>
    </source>
</evidence>
<protein>
    <submittedName>
        <fullName evidence="2">Uncharacterized protein</fullName>
    </submittedName>
</protein>
<feature type="compositionally biased region" description="Basic and acidic residues" evidence="1">
    <location>
        <begin position="190"/>
        <end position="205"/>
    </location>
</feature>
<evidence type="ECO:0000313" key="3">
    <source>
        <dbReference type="Proteomes" id="UP001175271"/>
    </source>
</evidence>
<reference evidence="2" key="1">
    <citation type="submission" date="2023-06" db="EMBL/GenBank/DDBJ databases">
        <title>Genomic analysis of the entomopathogenic nematode Steinernema hermaphroditum.</title>
        <authorList>
            <person name="Schwarz E.M."/>
            <person name="Heppert J.K."/>
            <person name="Baniya A."/>
            <person name="Schwartz H.T."/>
            <person name="Tan C.-H."/>
            <person name="Antoshechkin I."/>
            <person name="Sternberg P.W."/>
            <person name="Goodrich-Blair H."/>
            <person name="Dillman A.R."/>
        </authorList>
    </citation>
    <scope>NUCLEOTIDE SEQUENCE</scope>
    <source>
        <strain evidence="2">PS9179</strain>
        <tissue evidence="2">Whole animal</tissue>
    </source>
</reference>
<feature type="region of interest" description="Disordered" evidence="1">
    <location>
        <begin position="42"/>
        <end position="116"/>
    </location>
</feature>
<dbReference type="Proteomes" id="UP001175271">
    <property type="component" value="Unassembled WGS sequence"/>
</dbReference>
<comment type="caution">
    <text evidence="2">The sequence shown here is derived from an EMBL/GenBank/DDBJ whole genome shotgun (WGS) entry which is preliminary data.</text>
</comment>
<feature type="compositionally biased region" description="Low complexity" evidence="1">
    <location>
        <begin position="54"/>
        <end position="69"/>
    </location>
</feature>
<feature type="region of interest" description="Disordered" evidence="1">
    <location>
        <begin position="184"/>
        <end position="225"/>
    </location>
</feature>
<accession>A0AA39I8P7</accession>
<gene>
    <name evidence="2" type="ORF">QR680_014381</name>
</gene>
<evidence type="ECO:0000313" key="2">
    <source>
        <dbReference type="EMBL" id="KAK0419872.1"/>
    </source>
</evidence>